<evidence type="ECO:0000256" key="1">
    <source>
        <dbReference type="ARBA" id="ARBA00004138"/>
    </source>
</evidence>
<keyword evidence="6" id="KW-1185">Reference proteome</keyword>
<sequence>MMDSGTQKVIFDQENNYQLKVIEPEQFKETLKLKEGCDQFSGEVSEFMTAVKEFLTFMETQSRRVEDQKLRSIALRNRVNDEIEARKQKQMDLQNEIEARQKVLEKLTSEIRSFEEYDRQLAENAEKLSMI</sequence>
<proteinExistence type="predicted"/>
<dbReference type="Proteomes" id="UP001470230">
    <property type="component" value="Unassembled WGS sequence"/>
</dbReference>
<dbReference type="Pfam" id="PF14931">
    <property type="entry name" value="IFT20"/>
    <property type="match status" value="1"/>
</dbReference>
<keyword evidence="2 4" id="KW-0175">Coiled coil</keyword>
<organism evidence="5 6">
    <name type="scientific">Tritrichomonas musculus</name>
    <dbReference type="NCBI Taxonomy" id="1915356"/>
    <lineage>
        <taxon>Eukaryota</taxon>
        <taxon>Metamonada</taxon>
        <taxon>Parabasalia</taxon>
        <taxon>Tritrichomonadida</taxon>
        <taxon>Tritrichomonadidae</taxon>
        <taxon>Tritrichomonas</taxon>
    </lineage>
</organism>
<comment type="caution">
    <text evidence="5">The sequence shown here is derived from an EMBL/GenBank/DDBJ whole genome shotgun (WGS) entry which is preliminary data.</text>
</comment>
<name>A0ABR2KT55_9EUKA</name>
<keyword evidence="3" id="KW-0966">Cell projection</keyword>
<evidence type="ECO:0000256" key="2">
    <source>
        <dbReference type="ARBA" id="ARBA00023054"/>
    </source>
</evidence>
<evidence type="ECO:0000256" key="3">
    <source>
        <dbReference type="ARBA" id="ARBA00023273"/>
    </source>
</evidence>
<reference evidence="5 6" key="1">
    <citation type="submission" date="2024-04" db="EMBL/GenBank/DDBJ databases">
        <title>Tritrichomonas musculus Genome.</title>
        <authorList>
            <person name="Alves-Ferreira E."/>
            <person name="Grigg M."/>
            <person name="Lorenzi H."/>
            <person name="Galac M."/>
        </authorList>
    </citation>
    <scope>NUCLEOTIDE SEQUENCE [LARGE SCALE GENOMIC DNA]</scope>
    <source>
        <strain evidence="5 6">EAF2021</strain>
    </source>
</reference>
<dbReference type="InterPro" id="IPR028172">
    <property type="entry name" value="FT20"/>
</dbReference>
<evidence type="ECO:0000256" key="4">
    <source>
        <dbReference type="SAM" id="Coils"/>
    </source>
</evidence>
<dbReference type="PANTHER" id="PTHR31978:SF1">
    <property type="entry name" value="INTRAFLAGELLAR TRANSPORT PROTEIN 20 HOMOLOG"/>
    <property type="match status" value="1"/>
</dbReference>
<protein>
    <submittedName>
        <fullName evidence="5">Uncharacterized protein</fullName>
    </submittedName>
</protein>
<evidence type="ECO:0000313" key="6">
    <source>
        <dbReference type="Proteomes" id="UP001470230"/>
    </source>
</evidence>
<accession>A0ABR2KT55</accession>
<comment type="subcellular location">
    <subcellularLocation>
        <location evidence="1">Cell projection</location>
        <location evidence="1">Cilium</location>
    </subcellularLocation>
</comment>
<dbReference type="PANTHER" id="PTHR31978">
    <property type="entry name" value="INTRAFLAGELLAR TRANSPORT PROTEIN 20 HOMOLOG"/>
    <property type="match status" value="1"/>
</dbReference>
<feature type="coiled-coil region" evidence="4">
    <location>
        <begin position="76"/>
        <end position="110"/>
    </location>
</feature>
<dbReference type="EMBL" id="JAPFFF010000003">
    <property type="protein sequence ID" value="KAK8894324.1"/>
    <property type="molecule type" value="Genomic_DNA"/>
</dbReference>
<gene>
    <name evidence="5" type="ORF">M9Y10_022759</name>
</gene>
<evidence type="ECO:0000313" key="5">
    <source>
        <dbReference type="EMBL" id="KAK8894324.1"/>
    </source>
</evidence>